<evidence type="ECO:0000256" key="6">
    <source>
        <dbReference type="ARBA" id="ARBA00022857"/>
    </source>
</evidence>
<accession>A0A2S4MKT3</accession>
<reference evidence="8 9" key="1">
    <citation type="submission" date="2018-01" db="EMBL/GenBank/DDBJ databases">
        <title>Genomic Encyclopedia of Type Strains, Phase III (KMG-III): the genomes of soil and plant-associated and newly described type strains.</title>
        <authorList>
            <person name="Whitman W."/>
        </authorList>
    </citation>
    <scope>NUCLEOTIDE SEQUENCE [LARGE SCALE GENOMIC DNA]</scope>
    <source>
        <strain evidence="8 9">1131</strain>
    </source>
</reference>
<evidence type="ECO:0000256" key="4">
    <source>
        <dbReference type="ARBA" id="ARBA00022630"/>
    </source>
</evidence>
<dbReference type="SUPFAM" id="SSF51905">
    <property type="entry name" value="FAD/NAD(P)-binding domain"/>
    <property type="match status" value="2"/>
</dbReference>
<comment type="caution">
    <text evidence="8">The sequence shown here is derived from an EMBL/GenBank/DDBJ whole genome shotgun (WGS) entry which is preliminary data.</text>
</comment>
<dbReference type="PANTHER" id="PTHR42802">
    <property type="entry name" value="MONOOXYGENASE"/>
    <property type="match status" value="1"/>
</dbReference>
<evidence type="ECO:0000256" key="7">
    <source>
        <dbReference type="ARBA" id="ARBA00023002"/>
    </source>
</evidence>
<dbReference type="PANTHER" id="PTHR42802:SF1">
    <property type="entry name" value="L-ORNITHINE N(5)-MONOOXYGENASE"/>
    <property type="match status" value="1"/>
</dbReference>
<keyword evidence="6" id="KW-0521">NADP</keyword>
<dbReference type="AlphaFoldDB" id="A0A2S4MKT3"/>
<dbReference type="Gene3D" id="3.50.50.60">
    <property type="entry name" value="FAD/NAD(P)-binding domain"/>
    <property type="match status" value="1"/>
</dbReference>
<protein>
    <submittedName>
        <fullName evidence="8">Lysine/ornithine N-monooxygenase</fullName>
    </submittedName>
</protein>
<dbReference type="EMBL" id="PQFZ01000002">
    <property type="protein sequence ID" value="POR55245.1"/>
    <property type="molecule type" value="Genomic_DNA"/>
</dbReference>
<gene>
    <name evidence="8" type="ORF">CYD53_102130</name>
</gene>
<dbReference type="GO" id="GO:0004497">
    <property type="term" value="F:monooxygenase activity"/>
    <property type="evidence" value="ECO:0007669"/>
    <property type="project" value="UniProtKB-KW"/>
</dbReference>
<evidence type="ECO:0000313" key="9">
    <source>
        <dbReference type="Proteomes" id="UP000236919"/>
    </source>
</evidence>
<name>A0A2S4MKT3_9HYPH</name>
<keyword evidence="7" id="KW-0560">Oxidoreductase</keyword>
<dbReference type="InterPro" id="IPR025700">
    <property type="entry name" value="Lys/Orn_oxygenase"/>
</dbReference>
<organism evidence="8 9">
    <name type="scientific">Bosea psychrotolerans</name>
    <dbReference type="NCBI Taxonomy" id="1871628"/>
    <lineage>
        <taxon>Bacteria</taxon>
        <taxon>Pseudomonadati</taxon>
        <taxon>Pseudomonadota</taxon>
        <taxon>Alphaproteobacteria</taxon>
        <taxon>Hyphomicrobiales</taxon>
        <taxon>Boseaceae</taxon>
        <taxon>Bosea</taxon>
    </lineage>
</organism>
<comment type="cofactor">
    <cofactor evidence="1">
        <name>FAD</name>
        <dbReference type="ChEBI" id="CHEBI:57692"/>
    </cofactor>
</comment>
<dbReference type="InterPro" id="IPR036188">
    <property type="entry name" value="FAD/NAD-bd_sf"/>
</dbReference>
<keyword evidence="8" id="KW-0503">Monooxygenase</keyword>
<evidence type="ECO:0000256" key="3">
    <source>
        <dbReference type="ARBA" id="ARBA00007588"/>
    </source>
</evidence>
<evidence type="ECO:0000313" key="8">
    <source>
        <dbReference type="EMBL" id="POR55245.1"/>
    </source>
</evidence>
<keyword evidence="9" id="KW-1185">Reference proteome</keyword>
<evidence type="ECO:0000256" key="1">
    <source>
        <dbReference type="ARBA" id="ARBA00001974"/>
    </source>
</evidence>
<keyword evidence="5" id="KW-0274">FAD</keyword>
<sequence length="444" mass="49272">MMTNHPLDLAGIGIGPFNLSLAAHLDAVEGVEALFFERRNAFDWHPGMMLPDVTLQTSFLKDLVSATHPSSPWTFLSFLVAKKRFYDFMNADFAAIPRREFAQYLSWAAEGLPTLRFGAGIDEVDFDGRNVVLRSGNREQRARNIALGVGLKPVLPAFAGRLREDDHFHSSQARFRLGACAGKRVAVIGGGQSGAEILLHLLNQTDNAPSHVAWISQRPNFLPLDETPFTNELFTPPYVASFRDLPEPRRHATVEREKLAGDGVSSETLTAIYRRLYVLRHLEPAGPKVELLPHRDVVNAEPREGAYQLIMRNGMDGMMEIGHAEIVILATGYRYELPDCLAPLTGRIVIDRTGRPVPDADFAIAWDGPNANRIFALNAGLISHGIAEPQLSLMAWRGAVIANALLGRRQFDVEVPNSMVNWRSQMHTDARLDTVRSNGRLFSP</sequence>
<evidence type="ECO:0000256" key="5">
    <source>
        <dbReference type="ARBA" id="ARBA00022827"/>
    </source>
</evidence>
<comment type="pathway">
    <text evidence="2">Siderophore biosynthesis.</text>
</comment>
<dbReference type="Pfam" id="PF13434">
    <property type="entry name" value="Lys_Orn_oxgnase"/>
    <property type="match status" value="1"/>
</dbReference>
<comment type="similarity">
    <text evidence="3">Belongs to the lysine N(6)-hydroxylase/L-ornithine N(5)-oxygenase family.</text>
</comment>
<evidence type="ECO:0000256" key="2">
    <source>
        <dbReference type="ARBA" id="ARBA00004924"/>
    </source>
</evidence>
<proteinExistence type="inferred from homology"/>
<dbReference type="Proteomes" id="UP000236919">
    <property type="component" value="Unassembled WGS sequence"/>
</dbReference>
<keyword evidence="4" id="KW-0285">Flavoprotein</keyword>